<dbReference type="InterPro" id="IPR046866">
    <property type="entry name" value="FapA_N"/>
</dbReference>
<dbReference type="eggNOG" id="COG1315">
    <property type="taxonomic scope" value="Bacteria"/>
</dbReference>
<dbReference type="RefSeq" id="WP_020887193.1">
    <property type="nucleotide sequence ID" value="NZ_ATHI01000026.1"/>
</dbReference>
<dbReference type="PATRIC" id="fig|1121439.3.peg.1854"/>
<gene>
    <name evidence="2" type="ORF">dsat_0499</name>
</gene>
<dbReference type="AlphaFoldDB" id="S7UL51"/>
<keyword evidence="3" id="KW-1185">Reference proteome</keyword>
<dbReference type="InterPro" id="IPR046865">
    <property type="entry name" value="FapA_b_solenoid"/>
</dbReference>
<dbReference type="OrthoDB" id="9775837at2"/>
<dbReference type="STRING" id="1121439.dsat_0499"/>
<evidence type="ECO:0000259" key="1">
    <source>
        <dbReference type="Pfam" id="PF20250"/>
    </source>
</evidence>
<dbReference type="EMBL" id="ATHI01000026">
    <property type="protein sequence ID" value="EPR33058.1"/>
    <property type="molecule type" value="Genomic_DNA"/>
</dbReference>
<comment type="caution">
    <text evidence="2">The sequence shown here is derived from an EMBL/GenBank/DDBJ whole genome shotgun (WGS) entry which is preliminary data.</text>
</comment>
<evidence type="ECO:0000313" key="2">
    <source>
        <dbReference type="EMBL" id="EPR33058.1"/>
    </source>
</evidence>
<reference evidence="2 3" key="1">
    <citation type="journal article" date="2013" name="Genome Announc.">
        <title>Draft genome sequences for three mercury-methylating, sulfate-reducing bacteria.</title>
        <authorList>
            <person name="Brown S.D."/>
            <person name="Hurt R.A.Jr."/>
            <person name="Gilmour C.C."/>
            <person name="Elias D.A."/>
        </authorList>
    </citation>
    <scope>NUCLEOTIDE SEQUENCE [LARGE SCALE GENOMIC DNA]</scope>
    <source>
        <strain evidence="2 3">DSM 16529</strain>
    </source>
</reference>
<protein>
    <recommendedName>
        <fullName evidence="1">Flagellar Assembly Protein A N-terminal region domain-containing protein</fullName>
    </recommendedName>
</protein>
<proteinExistence type="predicted"/>
<accession>S7UL51</accession>
<sequence length="549" mass="58591">MSSEATQTAPPDLRATLAAAGIELSGDTAWPVFKDDPVGRHTPSVASPDSQPVAISSAHFNVDPQTGDITSRGYGLVVLRDGELRVKPLLKICDDRTVLKATLFHRDFQGAEVTPERLSEMLQRMAVSAPLEQNAVAEALAKARKTKAAVPEVAVALGSLPEEGRDGFFEPAVQLAEPSQEKYGAEADKQGQVDHRERSTLRLVSQGEFLGRIVPPVPGTEGRDVFGNVIPAPEVKSAQIVAGEGVDVSDDGLSFYAAIPGNLTFEDGRLKVSDILKVEGDVDFNTGNIRLERGTIYVTGSVQDGFILETPGDVIVKDSIYAANVTAGGDITVDGGLFTCGAGNAVAGGTITAQFIVGARLEAEKDVVATHNISNSNVRAGGKVLCTKGKGVIVGGVVKAMGGVECRDAGSEFGVRTVFFLGPEDISDERKELLAKRKKIRRVIDQIDAALGKAPPAEILRRTPPEKRRQVAQLLKIRIGGQNDLKEIEGMLEAERAKAMQLARASLRVLSKVYPGVMVKAFGHVHTFETLHNACTIRFNPETSVFEIT</sequence>
<feature type="domain" description="Flagellar Assembly Protein A N-terminal region" evidence="1">
    <location>
        <begin position="90"/>
        <end position="267"/>
    </location>
</feature>
<dbReference type="Proteomes" id="UP000014975">
    <property type="component" value="Unassembled WGS sequence"/>
</dbReference>
<organism evidence="2 3">
    <name type="scientific">Alkalidesulfovibrio alkalitolerans DSM 16529</name>
    <dbReference type="NCBI Taxonomy" id="1121439"/>
    <lineage>
        <taxon>Bacteria</taxon>
        <taxon>Pseudomonadati</taxon>
        <taxon>Thermodesulfobacteriota</taxon>
        <taxon>Desulfovibrionia</taxon>
        <taxon>Desulfovibrionales</taxon>
        <taxon>Desulfovibrionaceae</taxon>
        <taxon>Alkalidesulfovibrio</taxon>
    </lineage>
</organism>
<name>S7UL51_9BACT</name>
<evidence type="ECO:0000313" key="3">
    <source>
        <dbReference type="Proteomes" id="UP000014975"/>
    </source>
</evidence>
<dbReference type="PANTHER" id="PTHR38032:SF1">
    <property type="entry name" value="RNA-BINDING PROTEIN KHPB N-TERMINAL DOMAIN-CONTAINING PROTEIN"/>
    <property type="match status" value="1"/>
</dbReference>
<dbReference type="InterPro" id="IPR005646">
    <property type="entry name" value="FapA"/>
</dbReference>
<dbReference type="PANTHER" id="PTHR38032">
    <property type="entry name" value="POLYMERASE-RELATED"/>
    <property type="match status" value="1"/>
</dbReference>
<dbReference type="Pfam" id="PF03961">
    <property type="entry name" value="FapA"/>
    <property type="match status" value="1"/>
</dbReference>
<dbReference type="Pfam" id="PF20250">
    <property type="entry name" value="FapA_N"/>
    <property type="match status" value="1"/>
</dbReference>